<keyword evidence="3" id="KW-1185">Reference proteome</keyword>
<protein>
    <submittedName>
        <fullName evidence="2">Uncharacterized protein</fullName>
    </submittedName>
</protein>
<dbReference type="Proteomes" id="UP001161669">
    <property type="component" value="Segment"/>
</dbReference>
<sequence length="50" mass="5215">MEASPTTEATPMDIAESPGDGDGDGPMSIEPSPPVTIPNNQGFFVTPPWQ</sequence>
<feature type="region of interest" description="Disordered" evidence="1">
    <location>
        <begin position="1"/>
        <end position="50"/>
    </location>
</feature>
<evidence type="ECO:0000313" key="3">
    <source>
        <dbReference type="Proteomes" id="UP001161669"/>
    </source>
</evidence>
<accession>A0A3T1CXE7</accession>
<proteinExistence type="predicted"/>
<reference evidence="3" key="1">
    <citation type="journal article" date="2019" name="J. Virol.">
        <title>Medusavirus, a novel large DNA virus discovered from hot spring water.</title>
        <authorList>
            <person name="Yoshikawa G."/>
            <person name="Blanc-Mathieu R."/>
            <person name="Song C."/>
            <person name="Kayama Y."/>
            <person name="Mochizuki T."/>
            <person name="Murata K."/>
            <person name="Ogata H."/>
            <person name="Takemura M."/>
        </authorList>
    </citation>
    <scope>NUCLEOTIDE SEQUENCE [LARGE SCALE GENOMIC DNA]</scope>
</reference>
<evidence type="ECO:0000256" key="1">
    <source>
        <dbReference type="SAM" id="MobiDB-lite"/>
    </source>
</evidence>
<evidence type="ECO:0000313" key="2">
    <source>
        <dbReference type="EMBL" id="BBI30510.1"/>
    </source>
</evidence>
<name>A0A3T1CXE7_9VIRU</name>
<dbReference type="KEGG" id="vg:80540862"/>
<dbReference type="EMBL" id="AP018495">
    <property type="protein sequence ID" value="BBI30510.1"/>
    <property type="molecule type" value="Genomic_DNA"/>
</dbReference>
<organism evidence="2 3">
    <name type="scientific">Acanthamoeba castellanii medusavirus J1</name>
    <dbReference type="NCBI Taxonomy" id="3114988"/>
    <lineage>
        <taxon>Viruses</taxon>
        <taxon>Varidnaviria</taxon>
        <taxon>Bamfordvirae</taxon>
        <taxon>Nucleocytoviricota</taxon>
        <taxon>Megaviricetes</taxon>
        <taxon>Mamonoviridae</taxon>
        <taxon>Medusavirus</taxon>
        <taxon>Medusavirus medusae</taxon>
    </lineage>
</organism>